<evidence type="ECO:0000259" key="11">
    <source>
        <dbReference type="PROSITE" id="PS00486"/>
    </source>
</evidence>
<dbReference type="InterPro" id="IPR007695">
    <property type="entry name" value="DNA_mismatch_repair_MutS-lik_N"/>
</dbReference>
<dbReference type="Pfam" id="PF05192">
    <property type="entry name" value="MutS_III"/>
    <property type="match status" value="1"/>
</dbReference>
<dbReference type="SMART" id="SM00533">
    <property type="entry name" value="MUTSd"/>
    <property type="match status" value="1"/>
</dbReference>
<dbReference type="SUPFAM" id="SSF55271">
    <property type="entry name" value="DNA repair protein MutS, domain I"/>
    <property type="match status" value="1"/>
</dbReference>
<dbReference type="InterPro" id="IPR027417">
    <property type="entry name" value="P-loop_NTPase"/>
</dbReference>
<accession>A0ABN5C5W8</accession>
<reference evidence="12 13" key="1">
    <citation type="submission" date="2015-06" db="EMBL/GenBank/DDBJ databases">
        <authorList>
            <person name="Xie B.-B."/>
            <person name="Rong J.-C."/>
            <person name="Qin Q.-L."/>
            <person name="Zhang Y.-Z."/>
        </authorList>
    </citation>
    <scope>NUCLEOTIDE SEQUENCE [LARGE SCALE GENOMIC DNA]</scope>
    <source>
        <strain evidence="12 13">KMM 3549</strain>
    </source>
</reference>
<protein>
    <recommendedName>
        <fullName evidence="2 9">DNA mismatch repair protein MutS</fullName>
    </recommendedName>
</protein>
<dbReference type="Gene3D" id="3.40.50.300">
    <property type="entry name" value="P-loop containing nucleotide triphosphate hydrolases"/>
    <property type="match status" value="1"/>
</dbReference>
<dbReference type="Pfam" id="PF05190">
    <property type="entry name" value="MutS_IV"/>
    <property type="match status" value="1"/>
</dbReference>
<dbReference type="InterPro" id="IPR000432">
    <property type="entry name" value="DNA_mismatch_repair_MutS_C"/>
</dbReference>
<dbReference type="InterPro" id="IPR045076">
    <property type="entry name" value="MutS"/>
</dbReference>
<dbReference type="SUPFAM" id="SSF52540">
    <property type="entry name" value="P-loop containing nucleoside triphosphate hydrolases"/>
    <property type="match status" value="1"/>
</dbReference>
<dbReference type="InterPro" id="IPR017261">
    <property type="entry name" value="DNA_mismatch_repair_MutS/MSH"/>
</dbReference>
<dbReference type="EMBL" id="CP011030">
    <property type="protein sequence ID" value="ATC91440.1"/>
    <property type="molecule type" value="Genomic_DNA"/>
</dbReference>
<dbReference type="PIRSF" id="PIRSF037677">
    <property type="entry name" value="DNA_mis_repair_Msh6"/>
    <property type="match status" value="1"/>
</dbReference>
<dbReference type="Gene3D" id="3.30.420.110">
    <property type="entry name" value="MutS, connector domain"/>
    <property type="match status" value="1"/>
</dbReference>
<comment type="similarity">
    <text evidence="1 9 10">Belongs to the DNA mismatch repair MutS family.</text>
</comment>
<dbReference type="HAMAP" id="MF_00096">
    <property type="entry name" value="MutS"/>
    <property type="match status" value="1"/>
</dbReference>
<dbReference type="NCBIfam" id="NF003810">
    <property type="entry name" value="PRK05399.1"/>
    <property type="match status" value="1"/>
</dbReference>
<dbReference type="InterPro" id="IPR016151">
    <property type="entry name" value="DNA_mismatch_repair_MutS_N"/>
</dbReference>
<evidence type="ECO:0000313" key="12">
    <source>
        <dbReference type="EMBL" id="ATC91440.1"/>
    </source>
</evidence>
<evidence type="ECO:0000256" key="7">
    <source>
        <dbReference type="ARBA" id="ARBA00023204"/>
    </source>
</evidence>
<evidence type="ECO:0000256" key="5">
    <source>
        <dbReference type="ARBA" id="ARBA00022840"/>
    </source>
</evidence>
<dbReference type="SUPFAM" id="SSF53150">
    <property type="entry name" value="DNA repair protein MutS, domain II"/>
    <property type="match status" value="1"/>
</dbReference>
<sequence>MSFDLYAQHTIKQQTPMMQQYLKIKSEHRDILLFYRMGDFYELFFDDAKRAAQLLDISQTHRGKASGDPIPMAGVPYHAVENYLARLVQMGESVAICEQVGDPATSKGPVERKVVRIVTPGTISDEALLQERQDNLLTSVWQNKKGQYGVAYLDINSGRFNIVEVSTDEAFSSTLQRLAPAELLYSEHFENTHLIEHIKGARRRPDWEFDLDTAQHLLCEQFGTKDLVGFGVDKAHSALVAAGCLMQYVKDTQRIALPHIRAITLEHNEHAVILDAPTRKNLELTVNLSGGFENTLAQVLDKTATAMGSRLLKRRIHTPIRNKDELNSRLNAISAILDVQLCSELHDALKEIGDIERVIARLALHTARPRDLTRLRSALQALAPLHSLLNDATDARISHIIAHSKELPELQALLERAVIDNPPVLIRDGGVIAPGYNSELDEWRNLSQGATDVLEQLEQRERERTGISTLKIGYNRVHGFFIEVSRANSHLVPADYIRRQTLKNNERYIIPELKEHEDKVLGSQSKALALEKQLYEQLFEFIAPHIEQLQIMASVIADLDVLNNLAERAQTLNYAKPELCDNDNISIKQGRHPVVEQVMKDPFIANPVELNNQRKMLIITGPNMGGKSTYMRQTALIVLMAHIGCYVPADSAKIGNIDRIFTRIGASDDLASGRSTFMVEMTETAAILNNATAQSLVLMDEIGRGTSTYDGLSLAYATADHLASKIAAKTLFATHYFELTELAEQTPGLVNVHLDAIEHNDTIAFMHTVLDGAASKSFGLQVAALAGVPKAVIAQAKQKLSLLENHQSVTTVTTEQQVLPFDSEPQIIQPSELEQQMSAIDPDNLSPRQAHELLYKLKALLYT</sequence>
<keyword evidence="3 9" id="KW-0547">Nucleotide-binding</keyword>
<organism evidence="12 13">
    <name type="scientific">Pseudoalteromonas issachenkonii</name>
    <dbReference type="NCBI Taxonomy" id="152297"/>
    <lineage>
        <taxon>Bacteria</taxon>
        <taxon>Pseudomonadati</taxon>
        <taxon>Pseudomonadota</taxon>
        <taxon>Gammaproteobacteria</taxon>
        <taxon>Alteromonadales</taxon>
        <taxon>Pseudoalteromonadaceae</taxon>
        <taxon>Pseudoalteromonas</taxon>
    </lineage>
</organism>
<gene>
    <name evidence="9 12" type="primary">mutS</name>
    <name evidence="12" type="ORF">PISS_a2646</name>
</gene>
<dbReference type="Proteomes" id="UP000217258">
    <property type="component" value="Chromosome I"/>
</dbReference>
<feature type="domain" description="DNA mismatch repair proteins mutS family" evidence="11">
    <location>
        <begin position="695"/>
        <end position="711"/>
    </location>
</feature>
<name>A0ABN5C5W8_9GAMM</name>
<dbReference type="PANTHER" id="PTHR11361:SF34">
    <property type="entry name" value="DNA MISMATCH REPAIR PROTEIN MSH1, MITOCHONDRIAL"/>
    <property type="match status" value="1"/>
</dbReference>
<dbReference type="CDD" id="cd03284">
    <property type="entry name" value="ABC_MutS1"/>
    <property type="match status" value="1"/>
</dbReference>
<dbReference type="InterPro" id="IPR007861">
    <property type="entry name" value="DNA_mismatch_repair_MutS_clamp"/>
</dbReference>
<dbReference type="SMART" id="SM00534">
    <property type="entry name" value="MUTSac"/>
    <property type="match status" value="1"/>
</dbReference>
<dbReference type="RefSeq" id="WP_058155143.1">
    <property type="nucleotide sequence ID" value="NZ_CP011030.1"/>
</dbReference>
<dbReference type="PANTHER" id="PTHR11361">
    <property type="entry name" value="DNA MISMATCH REPAIR PROTEIN MUTS FAMILY MEMBER"/>
    <property type="match status" value="1"/>
</dbReference>
<dbReference type="Pfam" id="PF05188">
    <property type="entry name" value="MutS_II"/>
    <property type="match status" value="1"/>
</dbReference>
<dbReference type="Gene3D" id="1.10.1420.10">
    <property type="match status" value="2"/>
</dbReference>
<dbReference type="PROSITE" id="PS00486">
    <property type="entry name" value="DNA_MISMATCH_REPAIR_2"/>
    <property type="match status" value="1"/>
</dbReference>
<dbReference type="Gene3D" id="6.10.140.430">
    <property type="match status" value="1"/>
</dbReference>
<evidence type="ECO:0000256" key="3">
    <source>
        <dbReference type="ARBA" id="ARBA00022741"/>
    </source>
</evidence>
<evidence type="ECO:0000256" key="10">
    <source>
        <dbReference type="RuleBase" id="RU003756"/>
    </source>
</evidence>
<keyword evidence="7 9" id="KW-0234">DNA repair</keyword>
<proteinExistence type="inferred from homology"/>
<dbReference type="InterPro" id="IPR036187">
    <property type="entry name" value="DNA_mismatch_repair_MutS_sf"/>
</dbReference>
<evidence type="ECO:0000313" key="13">
    <source>
        <dbReference type="Proteomes" id="UP000217258"/>
    </source>
</evidence>
<comment type="function">
    <text evidence="8 9">This protein is involved in the repair of mismatches in DNA. It is possible that it carries out the mismatch recognition step. This protein has a weak ATPase activity.</text>
</comment>
<evidence type="ECO:0000256" key="8">
    <source>
        <dbReference type="ARBA" id="ARBA00024647"/>
    </source>
</evidence>
<dbReference type="InterPro" id="IPR005748">
    <property type="entry name" value="DNA_mismatch_repair_MutS"/>
</dbReference>
<keyword evidence="5 9" id="KW-0067">ATP-binding</keyword>
<dbReference type="SUPFAM" id="SSF48334">
    <property type="entry name" value="DNA repair protein MutS, domain III"/>
    <property type="match status" value="1"/>
</dbReference>
<dbReference type="InterPro" id="IPR007696">
    <property type="entry name" value="DNA_mismatch_repair_MutS_core"/>
</dbReference>
<dbReference type="Gene3D" id="3.40.1170.10">
    <property type="entry name" value="DNA repair protein MutS, domain I"/>
    <property type="match status" value="1"/>
</dbReference>
<feature type="binding site" evidence="9">
    <location>
        <begin position="621"/>
        <end position="628"/>
    </location>
    <ligand>
        <name>ATP</name>
        <dbReference type="ChEBI" id="CHEBI:30616"/>
    </ligand>
</feature>
<dbReference type="Pfam" id="PF01624">
    <property type="entry name" value="MutS_I"/>
    <property type="match status" value="1"/>
</dbReference>
<keyword evidence="6 9" id="KW-0238">DNA-binding</keyword>
<evidence type="ECO:0000256" key="6">
    <source>
        <dbReference type="ARBA" id="ARBA00023125"/>
    </source>
</evidence>
<dbReference type="InterPro" id="IPR007860">
    <property type="entry name" value="DNA_mmatch_repair_MutS_con_dom"/>
</dbReference>
<evidence type="ECO:0000256" key="9">
    <source>
        <dbReference type="HAMAP-Rule" id="MF_00096"/>
    </source>
</evidence>
<dbReference type="InterPro" id="IPR036678">
    <property type="entry name" value="MutS_con_dom_sf"/>
</dbReference>
<evidence type="ECO:0000256" key="4">
    <source>
        <dbReference type="ARBA" id="ARBA00022763"/>
    </source>
</evidence>
<evidence type="ECO:0000256" key="2">
    <source>
        <dbReference type="ARBA" id="ARBA00021982"/>
    </source>
</evidence>
<evidence type="ECO:0000256" key="1">
    <source>
        <dbReference type="ARBA" id="ARBA00006271"/>
    </source>
</evidence>
<keyword evidence="4 9" id="KW-0227">DNA damage</keyword>
<keyword evidence="13" id="KW-1185">Reference proteome</keyword>
<dbReference type="Pfam" id="PF00488">
    <property type="entry name" value="MutS_V"/>
    <property type="match status" value="1"/>
</dbReference>
<dbReference type="NCBIfam" id="TIGR01070">
    <property type="entry name" value="mutS1"/>
    <property type="match status" value="1"/>
</dbReference>